<evidence type="ECO:0008006" key="3">
    <source>
        <dbReference type="Google" id="ProtNLM"/>
    </source>
</evidence>
<keyword evidence="2" id="KW-1185">Reference proteome</keyword>
<dbReference type="EMBL" id="JBHTIS010000012">
    <property type="protein sequence ID" value="MFD1044209.1"/>
    <property type="molecule type" value="Genomic_DNA"/>
</dbReference>
<gene>
    <name evidence="1" type="ORF">ACFQ1S_00660</name>
</gene>
<organism evidence="1 2">
    <name type="scientific">Kibdelosporangium lantanae</name>
    <dbReference type="NCBI Taxonomy" id="1497396"/>
    <lineage>
        <taxon>Bacteria</taxon>
        <taxon>Bacillati</taxon>
        <taxon>Actinomycetota</taxon>
        <taxon>Actinomycetes</taxon>
        <taxon>Pseudonocardiales</taxon>
        <taxon>Pseudonocardiaceae</taxon>
        <taxon>Kibdelosporangium</taxon>
    </lineage>
</organism>
<name>A0ABW3M3Q3_9PSEU</name>
<dbReference type="Proteomes" id="UP001597045">
    <property type="component" value="Unassembled WGS sequence"/>
</dbReference>
<reference evidence="2" key="1">
    <citation type="journal article" date="2019" name="Int. J. Syst. Evol. Microbiol.">
        <title>The Global Catalogue of Microorganisms (GCM) 10K type strain sequencing project: providing services to taxonomists for standard genome sequencing and annotation.</title>
        <authorList>
            <consortium name="The Broad Institute Genomics Platform"/>
            <consortium name="The Broad Institute Genome Sequencing Center for Infectious Disease"/>
            <person name="Wu L."/>
            <person name="Ma J."/>
        </authorList>
    </citation>
    <scope>NUCLEOTIDE SEQUENCE [LARGE SCALE GENOMIC DNA]</scope>
    <source>
        <strain evidence="2">JCM 31486</strain>
    </source>
</reference>
<evidence type="ECO:0000313" key="2">
    <source>
        <dbReference type="Proteomes" id="UP001597045"/>
    </source>
</evidence>
<sequence length="83" mass="9383">MTSPDVSRKVRQLDNDVQSIYEILGRIETAQTQQGARLDAIDGKLTQLEATQTTIQATQARQGNRLDEMDGKLDRLIDLLEQR</sequence>
<evidence type="ECO:0000313" key="1">
    <source>
        <dbReference type="EMBL" id="MFD1044209.1"/>
    </source>
</evidence>
<accession>A0ABW3M3Q3</accession>
<protein>
    <recommendedName>
        <fullName evidence="3">t-SNARE coiled-coil homology domain-containing protein</fullName>
    </recommendedName>
</protein>
<comment type="caution">
    <text evidence="1">The sequence shown here is derived from an EMBL/GenBank/DDBJ whole genome shotgun (WGS) entry which is preliminary data.</text>
</comment>
<proteinExistence type="predicted"/>